<dbReference type="Proteomes" id="UP001239111">
    <property type="component" value="Chromosome 1"/>
</dbReference>
<dbReference type="EMBL" id="CM056741">
    <property type="protein sequence ID" value="KAJ8681902.1"/>
    <property type="molecule type" value="Genomic_DNA"/>
</dbReference>
<gene>
    <name evidence="1" type="ORF">QAD02_017694</name>
</gene>
<reference evidence="1" key="1">
    <citation type="submission" date="2023-04" db="EMBL/GenBank/DDBJ databases">
        <title>A chromosome-level genome assembly of the parasitoid wasp Eretmocerus hayati.</title>
        <authorList>
            <person name="Zhong Y."/>
            <person name="Liu S."/>
            <person name="Liu Y."/>
        </authorList>
    </citation>
    <scope>NUCLEOTIDE SEQUENCE</scope>
    <source>
        <strain evidence="1">ZJU_SS_LIU_2023</strain>
    </source>
</reference>
<organism evidence="1 2">
    <name type="scientific">Eretmocerus hayati</name>
    <dbReference type="NCBI Taxonomy" id="131215"/>
    <lineage>
        <taxon>Eukaryota</taxon>
        <taxon>Metazoa</taxon>
        <taxon>Ecdysozoa</taxon>
        <taxon>Arthropoda</taxon>
        <taxon>Hexapoda</taxon>
        <taxon>Insecta</taxon>
        <taxon>Pterygota</taxon>
        <taxon>Neoptera</taxon>
        <taxon>Endopterygota</taxon>
        <taxon>Hymenoptera</taxon>
        <taxon>Apocrita</taxon>
        <taxon>Proctotrupomorpha</taxon>
        <taxon>Chalcidoidea</taxon>
        <taxon>Aphelinidae</taxon>
        <taxon>Aphelininae</taxon>
        <taxon>Eretmocerus</taxon>
    </lineage>
</organism>
<evidence type="ECO:0000313" key="2">
    <source>
        <dbReference type="Proteomes" id="UP001239111"/>
    </source>
</evidence>
<sequence>MLVCAINLIEAIPATTDKYSDIQASKAVKDAKQQALDKKKSGKACSTVCTTEYAPVCAHDPTAADSKSTLKAFANACVLSVHNCEQGSSLVVKSQGLCPGSTSVRLS</sequence>
<proteinExistence type="predicted"/>
<name>A0ACC2PEM1_9HYME</name>
<evidence type="ECO:0000313" key="1">
    <source>
        <dbReference type="EMBL" id="KAJ8681902.1"/>
    </source>
</evidence>
<keyword evidence="2" id="KW-1185">Reference proteome</keyword>
<accession>A0ACC2PEM1</accession>
<comment type="caution">
    <text evidence="1">The sequence shown here is derived from an EMBL/GenBank/DDBJ whole genome shotgun (WGS) entry which is preliminary data.</text>
</comment>
<protein>
    <submittedName>
        <fullName evidence="1">Uncharacterized protein</fullName>
    </submittedName>
</protein>